<dbReference type="Gene3D" id="2.40.420.20">
    <property type="match status" value="1"/>
</dbReference>
<evidence type="ECO:0000313" key="2">
    <source>
        <dbReference type="Proteomes" id="UP000184295"/>
    </source>
</evidence>
<reference evidence="2" key="1">
    <citation type="submission" date="2016-11" db="EMBL/GenBank/DDBJ databases">
        <authorList>
            <person name="Varghese N."/>
            <person name="Submissions S."/>
        </authorList>
    </citation>
    <scope>NUCLEOTIDE SEQUENCE [LARGE SCALE GENOMIC DNA]</scope>
    <source>
        <strain evidence="2">DSM 19514</strain>
    </source>
</reference>
<dbReference type="RefSeq" id="WP_072790128.1">
    <property type="nucleotide sequence ID" value="NZ_FQUL01000015.1"/>
</dbReference>
<dbReference type="PANTHER" id="PTHR30469:SF33">
    <property type="entry name" value="SLR1207 PROTEIN"/>
    <property type="match status" value="1"/>
</dbReference>
<dbReference type="SUPFAM" id="SSF111369">
    <property type="entry name" value="HlyD-like secretion proteins"/>
    <property type="match status" value="1"/>
</dbReference>
<dbReference type="AlphaFoldDB" id="A0A1M4VCL1"/>
<keyword evidence="2" id="KW-1185">Reference proteome</keyword>
<dbReference type="EMBL" id="FQUL01000015">
    <property type="protein sequence ID" value="SHE66711.1"/>
    <property type="molecule type" value="Genomic_DNA"/>
</dbReference>
<evidence type="ECO:0000313" key="1">
    <source>
        <dbReference type="EMBL" id="SHE66711.1"/>
    </source>
</evidence>
<accession>A0A1M4VCL1</accession>
<dbReference type="PANTHER" id="PTHR30469">
    <property type="entry name" value="MULTIDRUG RESISTANCE PROTEIN MDTA"/>
    <property type="match status" value="1"/>
</dbReference>
<name>A0A1M4VCL1_9ACTN</name>
<protein>
    <submittedName>
        <fullName evidence="1">HlyD family secretion protein</fullName>
    </submittedName>
</protein>
<dbReference type="GO" id="GO:0015562">
    <property type="term" value="F:efflux transmembrane transporter activity"/>
    <property type="evidence" value="ECO:0007669"/>
    <property type="project" value="TreeGrafter"/>
</dbReference>
<proteinExistence type="predicted"/>
<organism evidence="1 2">
    <name type="scientific">Ferrithrix thermotolerans DSM 19514</name>
    <dbReference type="NCBI Taxonomy" id="1121881"/>
    <lineage>
        <taxon>Bacteria</taxon>
        <taxon>Bacillati</taxon>
        <taxon>Actinomycetota</taxon>
        <taxon>Acidimicrobiia</taxon>
        <taxon>Acidimicrobiales</taxon>
        <taxon>Acidimicrobiaceae</taxon>
        <taxon>Ferrithrix</taxon>
    </lineage>
</organism>
<dbReference type="STRING" id="1121881.SAMN02745225_01281"/>
<dbReference type="Proteomes" id="UP000184295">
    <property type="component" value="Unassembled WGS sequence"/>
</dbReference>
<gene>
    <name evidence="1" type="ORF">SAMN02745225_01281</name>
</gene>
<sequence>MVSADEGWLARAQALDQTTTLTSPLDGMVGEINMTVGQVMIYSDIQADVVVIGSGGVQVSVQVPTTDLGLLHLGTSGTVTPLGSSTTYKASIASIGTTPTVNKITGLVSLPVTLEISNFRQAVFDGSYAQVVLSVSTKSRSLAVPTSAVSVNGSKQSVELMTSQGTTRIVPVRVLTVGSTYTAISSEILKPGESVVLAYENQAIPASSGLSTRALRKSLAG</sequence>
<dbReference type="GO" id="GO:1990281">
    <property type="term" value="C:efflux pump complex"/>
    <property type="evidence" value="ECO:0007669"/>
    <property type="project" value="TreeGrafter"/>
</dbReference>